<protein>
    <recommendedName>
        <fullName evidence="3">Nephrocystin 3-like N-terminal domain-containing protein</fullName>
    </recommendedName>
</protein>
<dbReference type="InterPro" id="IPR015943">
    <property type="entry name" value="WD40/YVTN_repeat-like_dom_sf"/>
</dbReference>
<evidence type="ECO:0000313" key="4">
    <source>
        <dbReference type="EMBL" id="RBR06161.1"/>
    </source>
</evidence>
<dbReference type="Gene3D" id="3.40.50.300">
    <property type="entry name" value="P-loop containing nucleotide triphosphate hydrolases"/>
    <property type="match status" value="1"/>
</dbReference>
<dbReference type="EMBL" id="QKXC01000361">
    <property type="protein sequence ID" value="RBR06161.1"/>
    <property type="molecule type" value="Genomic_DNA"/>
</dbReference>
<dbReference type="InterPro" id="IPR053137">
    <property type="entry name" value="NLR-like"/>
</dbReference>
<evidence type="ECO:0000256" key="1">
    <source>
        <dbReference type="ARBA" id="ARBA00022737"/>
    </source>
</evidence>
<dbReference type="Pfam" id="PF24883">
    <property type="entry name" value="NPHP3_N"/>
    <property type="match status" value="1"/>
</dbReference>
<dbReference type="SUPFAM" id="SSF53167">
    <property type="entry name" value="Purine and uridine phosphorylases"/>
    <property type="match status" value="1"/>
</dbReference>
<dbReference type="RefSeq" id="XP_031010659.1">
    <property type="nucleotide sequence ID" value="XM_031165303.1"/>
</dbReference>
<reference evidence="4 5" key="1">
    <citation type="submission" date="2018-06" db="EMBL/GenBank/DDBJ databases">
        <title>Fusarium incarnatum-equiseti species complex species 28.</title>
        <authorList>
            <person name="Gardiner D.M."/>
        </authorList>
    </citation>
    <scope>NUCLEOTIDE SEQUENCE [LARGE SCALE GENOMIC DNA]</scope>
    <source>
        <strain evidence="4 5">FIESC_28</strain>
    </source>
</reference>
<feature type="domain" description="Nephrocystin 3-like N-terminal" evidence="3">
    <location>
        <begin position="400"/>
        <end position="561"/>
    </location>
</feature>
<dbReference type="InterPro" id="IPR056884">
    <property type="entry name" value="NPHP3-like_N"/>
</dbReference>
<dbReference type="PANTHER" id="PTHR46082:SF11">
    <property type="entry name" value="AAA+ ATPASE DOMAIN-CONTAINING PROTEIN-RELATED"/>
    <property type="match status" value="1"/>
</dbReference>
<gene>
    <name evidence="4" type="ORF">FIESC28_11176</name>
</gene>
<dbReference type="GO" id="GO:0003824">
    <property type="term" value="F:catalytic activity"/>
    <property type="evidence" value="ECO:0007669"/>
    <property type="project" value="InterPro"/>
</dbReference>
<dbReference type="SUPFAM" id="SSF82171">
    <property type="entry name" value="DPP6 N-terminal domain-like"/>
    <property type="match status" value="1"/>
</dbReference>
<dbReference type="InterPro" id="IPR035994">
    <property type="entry name" value="Nucleoside_phosphorylase_sf"/>
</dbReference>
<accession>A0A366QMK7</accession>
<dbReference type="InterPro" id="IPR027417">
    <property type="entry name" value="P-loop_NTPase"/>
</dbReference>
<dbReference type="GeneID" id="42000599"/>
<organism evidence="4 5">
    <name type="scientific">Fusarium coffeatum</name>
    <dbReference type="NCBI Taxonomy" id="231269"/>
    <lineage>
        <taxon>Eukaryota</taxon>
        <taxon>Fungi</taxon>
        <taxon>Dikarya</taxon>
        <taxon>Ascomycota</taxon>
        <taxon>Pezizomycotina</taxon>
        <taxon>Sordariomycetes</taxon>
        <taxon>Hypocreomycetidae</taxon>
        <taxon>Hypocreales</taxon>
        <taxon>Nectriaceae</taxon>
        <taxon>Fusarium</taxon>
        <taxon>Fusarium incarnatum-equiseti species complex</taxon>
    </lineage>
</organism>
<evidence type="ECO:0000259" key="3">
    <source>
        <dbReference type="Pfam" id="PF24883"/>
    </source>
</evidence>
<dbReference type="Gene3D" id="2.130.10.10">
    <property type="entry name" value="YVTN repeat-like/Quinoprotein amine dehydrogenase"/>
    <property type="match status" value="1"/>
</dbReference>
<name>A0A366QMK7_9HYPO</name>
<dbReference type="Gene3D" id="3.40.50.1580">
    <property type="entry name" value="Nucleoside phosphorylase domain"/>
    <property type="match status" value="1"/>
</dbReference>
<dbReference type="PANTHER" id="PTHR46082">
    <property type="entry name" value="ATP/GTP-BINDING PROTEIN-RELATED"/>
    <property type="match status" value="1"/>
</dbReference>
<dbReference type="GO" id="GO:0009116">
    <property type="term" value="P:nucleoside metabolic process"/>
    <property type="evidence" value="ECO:0007669"/>
    <property type="project" value="InterPro"/>
</dbReference>
<keyword evidence="1" id="KW-0677">Repeat</keyword>
<proteinExistence type="predicted"/>
<evidence type="ECO:0000256" key="2">
    <source>
        <dbReference type="SAM" id="MobiDB-lite"/>
    </source>
</evidence>
<dbReference type="OrthoDB" id="674604at2759"/>
<dbReference type="Proteomes" id="UP000253153">
    <property type="component" value="Unassembled WGS sequence"/>
</dbReference>
<comment type="caution">
    <text evidence="4">The sequence shown here is derived from an EMBL/GenBank/DDBJ whole genome shotgun (WGS) entry which is preliminary data.</text>
</comment>
<sequence>MSNPDDYTIGWVCALSKEFTAAKTMLDENHPPCSIPNRDTNQYALGKIGRHNVVIAVLPDGEYGLSSASNVATNMLNAFPNIRIGLLVGIGGGAPTSRKDIRLGDVVVSSTGQGTGGIFQYDFGRTVQEMEFQTTGFLNQAPTALRTAISALKTEHEMNGHHIQEAIGEGLQRYPRLKRRYSRPPRSHDRLYLSTSVHPLKDRRTCDDACGEGTEAEPKLVKRDERGEGDDDPTIHYGIIASANQLMRDAKIRDKLSSENGVICFEMEAAGLVNTFPCAVIRGICDYADTHKNDEWQEYAAMTAAAYAKELLSQVSVTRIEEERRMNEVLGQLRSTVDEINSTMEGQREVLDVINNRAESHQYREIIDKLPYVKDAAFDSHSEEHNPKCLENTRVDLLTQISEWVENDDSKTVFWLNGMAGTGKSTISRTVAQILSSKGILGASFFFKRGYADQGSAAKFCTTIARQLALNQMFFGTVLQSAIKKDPEIGNKGLRLQFEKLLMEPLAEAAKHQPPGSLNIAIIVDALDECNSEQDIKLLINLFTQMGKLHDVKLRALLTSRPELPIRLGFNSVTGSFTDLILHQIPRPVIEHDISLFFRHEIRRIVLDWNNSVTESRWLPLDWPGDDNLHILIERAIPLFIFAATMCRFISDRNSGPKTRLKQIIESTSWSSGDQMQATYAPVLDQLLVGLSPRGRTDAIREFQTIVGAIVLLETPLPIDVLSRLIDVDQDRIHDRLDKLHSVLDIPESPAVPIRLFHLSFREYLIDEVNYPCNEFTINYKCISRKLSADCLRVMAASLKTDICDLRHPKTDRVYIKRDRIYSHLSSELQYACVYWVKHLALAGVESADTQPIMDFLKMHLLHWIEALVLLNRPWEINGLLKTLRTVCKNDLPLSEFLEDALKFLNFSITTVATHPLQLYSHALLFAPENSLVKLNFMKDIPEWIDAVPNMSADWDSSLRVFTSASKCIRFIPNTTQLFARLGHPWDFGLLDWDTGKRSTLLFNERSRLSPDCKVIALSSYLFHNVVEIREFKTDVIWCELQVDWKSDSELFFSPNSKLLLVSTTKGWQIWDWAAGTELCRFAWNHDPGKAFSRPKFRARKFNMAIRDGDITTSATFSPDGKVVVTTPGYTNRLKVWDWEREFHRSKREHASTISVSKIFGVSLSPDSKKLAVKHHHMAEIYDISLGKLARLSTVGQESENLDYFSPDSKFYVSQRFYGSDCRMTHILLSDTCTGVPAWHLHERDRHLNMTFSDDSQWMAVTSTPEKEGWRHLQITAHSRKIRLLQTVQNKTFFRWQTCSYCGYRHI</sequence>
<evidence type="ECO:0000313" key="5">
    <source>
        <dbReference type="Proteomes" id="UP000253153"/>
    </source>
</evidence>
<feature type="compositionally biased region" description="Basic and acidic residues" evidence="2">
    <location>
        <begin position="216"/>
        <end position="226"/>
    </location>
</feature>
<dbReference type="SUPFAM" id="SSF52540">
    <property type="entry name" value="P-loop containing nucleoside triphosphate hydrolases"/>
    <property type="match status" value="1"/>
</dbReference>
<keyword evidence="5" id="KW-1185">Reference proteome</keyword>
<feature type="region of interest" description="Disordered" evidence="2">
    <location>
        <begin position="208"/>
        <end position="234"/>
    </location>
</feature>